<gene>
    <name evidence="3" type="ORF">JBW_00297</name>
</gene>
<evidence type="ECO:0000313" key="3">
    <source>
        <dbReference type="EMBL" id="AJQ25649.1"/>
    </source>
</evidence>
<dbReference type="KEGG" id="pft:JBW_00297"/>
<name>I9NK21_9FIRM</name>
<reference evidence="3 4" key="1">
    <citation type="journal article" date="2015" name="Genome Announc.">
        <title>Complete Genome Sequence of Pelosinus fermentans JBW45, a Member of a Remarkably Competitive Group of Negativicutes in the Firmicutes Phylum.</title>
        <authorList>
            <person name="De Leon K.B."/>
            <person name="Utturkar S.M."/>
            <person name="Camilleri L.B."/>
            <person name="Elias D.A."/>
            <person name="Arkin A.P."/>
            <person name="Fields M.W."/>
            <person name="Brown S.D."/>
            <person name="Wall J.D."/>
        </authorList>
    </citation>
    <scope>NUCLEOTIDE SEQUENCE [LARGE SCALE GENOMIC DNA]</scope>
    <source>
        <strain evidence="3 4">JBW45</strain>
    </source>
</reference>
<feature type="signal peptide" evidence="1">
    <location>
        <begin position="1"/>
        <end position="24"/>
    </location>
</feature>
<dbReference type="PANTHER" id="PTHR46825">
    <property type="entry name" value="D-ALANYL-D-ALANINE-CARBOXYPEPTIDASE/ENDOPEPTIDASE AMPH"/>
    <property type="match status" value="1"/>
</dbReference>
<accession>I9NK21</accession>
<reference evidence="4" key="2">
    <citation type="submission" date="2015-02" db="EMBL/GenBank/DDBJ databases">
        <title>Complete Genome Sequence of Pelosinus fermentans JBW45.</title>
        <authorList>
            <person name="De Leon K.B."/>
            <person name="Utturkar S.M."/>
            <person name="Camilleri L.B."/>
            <person name="Arkin A.P."/>
            <person name="Fields M.W."/>
            <person name="Brown S.D."/>
            <person name="Wall J.D."/>
        </authorList>
    </citation>
    <scope>NUCLEOTIDE SEQUENCE [LARGE SCALE GENOMIC DNA]</scope>
    <source>
        <strain evidence="4">JBW45</strain>
    </source>
</reference>
<dbReference type="STRING" id="1192197.JBW_00297"/>
<evidence type="ECO:0000313" key="4">
    <source>
        <dbReference type="Proteomes" id="UP000005361"/>
    </source>
</evidence>
<dbReference type="OrthoDB" id="9797709at2"/>
<dbReference type="EMBL" id="CP010978">
    <property type="protein sequence ID" value="AJQ25649.1"/>
    <property type="molecule type" value="Genomic_DNA"/>
</dbReference>
<dbReference type="SUPFAM" id="SSF56601">
    <property type="entry name" value="beta-lactamase/transpeptidase-like"/>
    <property type="match status" value="1"/>
</dbReference>
<dbReference type="Proteomes" id="UP000005361">
    <property type="component" value="Chromosome"/>
</dbReference>
<dbReference type="PANTHER" id="PTHR46825:SF8">
    <property type="entry name" value="BETA-LACTAMASE-RELATED"/>
    <property type="match status" value="1"/>
</dbReference>
<dbReference type="AlphaFoldDB" id="I9NK21"/>
<dbReference type="HOGENOM" id="CLU_020027_10_0_9"/>
<dbReference type="InterPro" id="IPR050491">
    <property type="entry name" value="AmpC-like"/>
</dbReference>
<feature type="chain" id="PRO_5003723034" evidence="1">
    <location>
        <begin position="25"/>
        <end position="395"/>
    </location>
</feature>
<keyword evidence="1" id="KW-0732">Signal</keyword>
<sequence length="395" mass="43080" precursor="true">MKKLFLILMIIILANSGFMTSANAAALETREDFGIQKYGTYKTTVTAVSSKLMQQYNIPGAAITVIDGDQTYTYLFGSMNQANGKPVTENTIFEVGSITKLFTALLCAEAEDNGSMKLSDPLTDYCPEFTDNNSASSQISVINLLTHTAGFPLNLSEQITNKAKTAEYLSTWQPEKAIGCQWQYSNVGIGLAAMVLEKQNHNSINELIKEKILLPLAMTPLGMEVAEKYQANYAQGYSAEGKTAPHFDYGHAPFPGAYSLKATISDMSKFLAAAVGLSNTPENIKKAMHNTQTPRVDIGSMQQGLVWQVHSLQDDNLKHEPENLNLGPLPVNWLPKEQQIYKTNVLLDKTGGTGGFRSYIAIIPEKKLGVVILLNKYIPNGAIVTAGRTIIGIGE</sequence>
<dbReference type="RefSeq" id="WP_007961337.1">
    <property type="nucleotide sequence ID" value="NZ_CP010978.1"/>
</dbReference>
<dbReference type="Gene3D" id="3.40.710.10">
    <property type="entry name" value="DD-peptidase/beta-lactamase superfamily"/>
    <property type="match status" value="1"/>
</dbReference>
<keyword evidence="3" id="KW-0378">Hydrolase</keyword>
<evidence type="ECO:0000256" key="1">
    <source>
        <dbReference type="SAM" id="SignalP"/>
    </source>
</evidence>
<organism evidence="3 4">
    <name type="scientific">Pelosinus fermentans JBW45</name>
    <dbReference type="NCBI Taxonomy" id="1192197"/>
    <lineage>
        <taxon>Bacteria</taxon>
        <taxon>Bacillati</taxon>
        <taxon>Bacillota</taxon>
        <taxon>Negativicutes</taxon>
        <taxon>Selenomonadales</taxon>
        <taxon>Sporomusaceae</taxon>
        <taxon>Pelosinus</taxon>
    </lineage>
</organism>
<feature type="domain" description="Beta-lactamase-related" evidence="2">
    <location>
        <begin position="50"/>
        <end position="381"/>
    </location>
</feature>
<dbReference type="GO" id="GO:0008800">
    <property type="term" value="F:beta-lactamase activity"/>
    <property type="evidence" value="ECO:0007669"/>
    <property type="project" value="UniProtKB-EC"/>
</dbReference>
<dbReference type="InterPro" id="IPR001466">
    <property type="entry name" value="Beta-lactam-related"/>
</dbReference>
<dbReference type="EC" id="3.5.2.6" evidence="3"/>
<dbReference type="InterPro" id="IPR012338">
    <property type="entry name" value="Beta-lactam/transpept-like"/>
</dbReference>
<dbReference type="Pfam" id="PF00144">
    <property type="entry name" value="Beta-lactamase"/>
    <property type="match status" value="1"/>
</dbReference>
<protein>
    <submittedName>
        <fullName evidence="3">Beta-lactamase</fullName>
        <ecNumber evidence="3">3.5.2.6</ecNumber>
    </submittedName>
</protein>
<proteinExistence type="predicted"/>
<evidence type="ECO:0000259" key="2">
    <source>
        <dbReference type="Pfam" id="PF00144"/>
    </source>
</evidence>